<feature type="non-terminal residue" evidence="1">
    <location>
        <position position="1"/>
    </location>
</feature>
<protein>
    <submittedName>
        <fullName evidence="1">Uncharacterized protein</fullName>
    </submittedName>
</protein>
<keyword evidence="2" id="KW-1185">Reference proteome</keyword>
<dbReference type="EMBL" id="LXQA010571144">
    <property type="protein sequence ID" value="MCI59853.1"/>
    <property type="molecule type" value="Genomic_DNA"/>
</dbReference>
<proteinExistence type="predicted"/>
<comment type="caution">
    <text evidence="1">The sequence shown here is derived from an EMBL/GenBank/DDBJ whole genome shotgun (WGS) entry which is preliminary data.</text>
</comment>
<sequence length="60" mass="6448">SLVGPFGTNWELYPVVFGLCGLCVNQSRSVRSDPVSIACQLCWSVSCNLCELTVVDTLAP</sequence>
<dbReference type="AlphaFoldDB" id="A0A392TFD4"/>
<organism evidence="1 2">
    <name type="scientific">Trifolium medium</name>
    <dbReference type="NCBI Taxonomy" id="97028"/>
    <lineage>
        <taxon>Eukaryota</taxon>
        <taxon>Viridiplantae</taxon>
        <taxon>Streptophyta</taxon>
        <taxon>Embryophyta</taxon>
        <taxon>Tracheophyta</taxon>
        <taxon>Spermatophyta</taxon>
        <taxon>Magnoliopsida</taxon>
        <taxon>eudicotyledons</taxon>
        <taxon>Gunneridae</taxon>
        <taxon>Pentapetalae</taxon>
        <taxon>rosids</taxon>
        <taxon>fabids</taxon>
        <taxon>Fabales</taxon>
        <taxon>Fabaceae</taxon>
        <taxon>Papilionoideae</taxon>
        <taxon>50 kb inversion clade</taxon>
        <taxon>NPAAA clade</taxon>
        <taxon>Hologalegina</taxon>
        <taxon>IRL clade</taxon>
        <taxon>Trifolieae</taxon>
        <taxon>Trifolium</taxon>
    </lineage>
</organism>
<evidence type="ECO:0000313" key="1">
    <source>
        <dbReference type="EMBL" id="MCI59853.1"/>
    </source>
</evidence>
<name>A0A392TFD4_9FABA</name>
<reference evidence="1 2" key="1">
    <citation type="journal article" date="2018" name="Front. Plant Sci.">
        <title>Red Clover (Trifolium pratense) and Zigzag Clover (T. medium) - A Picture of Genomic Similarities and Differences.</title>
        <authorList>
            <person name="Dluhosova J."/>
            <person name="Istvanek J."/>
            <person name="Nedelnik J."/>
            <person name="Repkova J."/>
        </authorList>
    </citation>
    <scope>NUCLEOTIDE SEQUENCE [LARGE SCALE GENOMIC DNA]</scope>
    <source>
        <strain evidence="2">cv. 10/8</strain>
        <tissue evidence="1">Leaf</tissue>
    </source>
</reference>
<evidence type="ECO:0000313" key="2">
    <source>
        <dbReference type="Proteomes" id="UP000265520"/>
    </source>
</evidence>
<dbReference type="Proteomes" id="UP000265520">
    <property type="component" value="Unassembled WGS sequence"/>
</dbReference>
<accession>A0A392TFD4</accession>